<dbReference type="Gene3D" id="3.40.50.300">
    <property type="entry name" value="P-loop containing nucleotide triphosphate hydrolases"/>
    <property type="match status" value="2"/>
</dbReference>
<evidence type="ECO:0000313" key="11">
    <source>
        <dbReference type="Proteomes" id="UP000199608"/>
    </source>
</evidence>
<keyword evidence="2" id="KW-0507">mRNA processing</keyword>
<evidence type="ECO:0000256" key="4">
    <source>
        <dbReference type="ARBA" id="ARBA00022801"/>
    </source>
</evidence>
<dbReference type="GO" id="GO:0006397">
    <property type="term" value="P:mRNA processing"/>
    <property type="evidence" value="ECO:0007669"/>
    <property type="project" value="UniProtKB-KW"/>
</dbReference>
<dbReference type="Pfam" id="PF11898">
    <property type="entry name" value="DUF3418"/>
    <property type="match status" value="1"/>
</dbReference>
<dbReference type="SMART" id="SM00382">
    <property type="entry name" value="AAA"/>
    <property type="match status" value="1"/>
</dbReference>
<protein>
    <recommendedName>
        <fullName evidence="1">RNA helicase</fullName>
        <ecNumber evidence="1">3.6.4.13</ecNumber>
    </recommendedName>
</protein>
<gene>
    <name evidence="10" type="ORF">SAMN04487931_102165</name>
</gene>
<dbReference type="GO" id="GO:0003723">
    <property type="term" value="F:RNA binding"/>
    <property type="evidence" value="ECO:0007669"/>
    <property type="project" value="TreeGrafter"/>
</dbReference>
<accession>A0A1H2DUR0</accession>
<evidence type="ECO:0000256" key="5">
    <source>
        <dbReference type="ARBA" id="ARBA00022806"/>
    </source>
</evidence>
<dbReference type="InterPro" id="IPR011545">
    <property type="entry name" value="DEAD/DEAH_box_helicase_dom"/>
</dbReference>
<keyword evidence="5 10" id="KW-0347">Helicase</keyword>
<name>A0A1H2DUR0_9BACT</name>
<dbReference type="CDD" id="cd18791">
    <property type="entry name" value="SF2_C_RHA"/>
    <property type="match status" value="1"/>
</dbReference>
<dbReference type="PROSITE" id="PS51194">
    <property type="entry name" value="HELICASE_CTER"/>
    <property type="match status" value="1"/>
</dbReference>
<dbReference type="Pfam" id="PF00270">
    <property type="entry name" value="DEAD"/>
    <property type="match status" value="1"/>
</dbReference>
<dbReference type="PANTHER" id="PTHR18934:SF99">
    <property type="entry name" value="ATP-DEPENDENT RNA HELICASE DHX37-RELATED"/>
    <property type="match status" value="1"/>
</dbReference>
<dbReference type="EMBL" id="FNLL01000002">
    <property type="protein sequence ID" value="SDT86168.1"/>
    <property type="molecule type" value="Genomic_DNA"/>
</dbReference>
<dbReference type="PROSITE" id="PS51192">
    <property type="entry name" value="HELICASE_ATP_BIND_1"/>
    <property type="match status" value="1"/>
</dbReference>
<dbReference type="InterPro" id="IPR001650">
    <property type="entry name" value="Helicase_C-like"/>
</dbReference>
<dbReference type="Pfam" id="PF07717">
    <property type="entry name" value="OB_NTP_bind"/>
    <property type="match status" value="1"/>
</dbReference>
<dbReference type="SUPFAM" id="SSF52540">
    <property type="entry name" value="P-loop containing nucleoside triphosphate hydrolases"/>
    <property type="match status" value="1"/>
</dbReference>
<keyword evidence="11" id="KW-1185">Reference proteome</keyword>
<feature type="domain" description="Helicase C-terminal" evidence="9">
    <location>
        <begin position="283"/>
        <end position="450"/>
    </location>
</feature>
<feature type="domain" description="Helicase ATP-binding" evidence="8">
    <location>
        <begin position="88"/>
        <end position="251"/>
    </location>
</feature>
<keyword evidence="3" id="KW-0547">Nucleotide-binding</keyword>
<dbReference type="SMART" id="SM00847">
    <property type="entry name" value="HA2"/>
    <property type="match status" value="1"/>
</dbReference>
<keyword evidence="6" id="KW-0067">ATP-binding</keyword>
<dbReference type="InterPro" id="IPR010222">
    <property type="entry name" value="RNA_helicase_HrpA"/>
</dbReference>
<dbReference type="InterPro" id="IPR003593">
    <property type="entry name" value="AAA+_ATPase"/>
</dbReference>
<dbReference type="FunFam" id="1.20.120.1080:FF:000005">
    <property type="entry name" value="ATP-dependent helicase HrpA"/>
    <property type="match status" value="1"/>
</dbReference>
<dbReference type="InterPro" id="IPR007502">
    <property type="entry name" value="Helicase-assoc_dom"/>
</dbReference>
<dbReference type="SMART" id="SM00487">
    <property type="entry name" value="DEXDc"/>
    <property type="match status" value="1"/>
</dbReference>
<dbReference type="InterPro" id="IPR011709">
    <property type="entry name" value="DEAD-box_helicase_OB_fold"/>
</dbReference>
<evidence type="ECO:0000256" key="2">
    <source>
        <dbReference type="ARBA" id="ARBA00022664"/>
    </source>
</evidence>
<dbReference type="GO" id="GO:0003724">
    <property type="term" value="F:RNA helicase activity"/>
    <property type="evidence" value="ECO:0007669"/>
    <property type="project" value="UniProtKB-EC"/>
</dbReference>
<dbReference type="FunFam" id="3.40.50.300:FF:000615">
    <property type="entry name" value="pre-mRNA-splicing factor ATP-dependent RNA helicase DEAH7"/>
    <property type="match status" value="1"/>
</dbReference>
<organism evidence="10 11">
    <name type="scientific">Desulfobacula phenolica</name>
    <dbReference type="NCBI Taxonomy" id="90732"/>
    <lineage>
        <taxon>Bacteria</taxon>
        <taxon>Pseudomonadati</taxon>
        <taxon>Thermodesulfobacteriota</taxon>
        <taxon>Desulfobacteria</taxon>
        <taxon>Desulfobacterales</taxon>
        <taxon>Desulfobacteraceae</taxon>
        <taxon>Desulfobacula</taxon>
    </lineage>
</organism>
<dbReference type="Pfam" id="PF00271">
    <property type="entry name" value="Helicase_C"/>
    <property type="match status" value="1"/>
</dbReference>
<dbReference type="InterPro" id="IPR014001">
    <property type="entry name" value="Helicase_ATP-bd"/>
</dbReference>
<dbReference type="EC" id="3.6.4.13" evidence="1"/>
<dbReference type="Gene3D" id="1.20.120.1080">
    <property type="match status" value="1"/>
</dbReference>
<keyword evidence="4" id="KW-0378">Hydrolase</keyword>
<evidence type="ECO:0000256" key="6">
    <source>
        <dbReference type="ARBA" id="ARBA00022840"/>
    </source>
</evidence>
<reference evidence="11" key="1">
    <citation type="submission" date="2016-10" db="EMBL/GenBank/DDBJ databases">
        <authorList>
            <person name="Varghese N."/>
            <person name="Submissions S."/>
        </authorList>
    </citation>
    <scope>NUCLEOTIDE SEQUENCE [LARGE SCALE GENOMIC DNA]</scope>
    <source>
        <strain evidence="11">DSM 3384</strain>
    </source>
</reference>
<evidence type="ECO:0000259" key="8">
    <source>
        <dbReference type="PROSITE" id="PS51192"/>
    </source>
</evidence>
<dbReference type="Pfam" id="PF21010">
    <property type="entry name" value="HA2_C"/>
    <property type="match status" value="1"/>
</dbReference>
<dbReference type="PANTHER" id="PTHR18934">
    <property type="entry name" value="ATP-DEPENDENT RNA HELICASE"/>
    <property type="match status" value="1"/>
</dbReference>
<sequence length="1345" mass="152793">MKKLKKIESLCSNVMLKDKHTVLKELRAIKKLKSDSPCSIEIHAKKIKTLFEKAERSARQTRSRRLNKPSHITFNPDLPITHKKDDIICAIKNNSVVIISGETGSGKTTQIPKFCLEAGRGIKGLIGCTQPRRIAAVNVARRIAEELNENIGQSVGYKIRFDDKTNANAYIKMMTDGILLAETQADRFLSAYDTIIVDEAHERSLNIDFTLGILRRLVRQRKDLKLIITSATIDTQKFSKAFDNAPIIEVSGRMYPVETLYRPFLDEDSEKQSFEDQGYVEAAADAIHLLLSQSRSGDILVFMPTEQDIGETMELIRGKQHPGVTVLPLFARLSAQEQAKIFSRQVGRKVIVSTNVAETSLTIPGIKYVVDTGLARIPSYSPRTRTTALPVSPISQSSANQRLGRCGRVENGICVRLFDEDDFGARPFFTSPEILRSNLAEVILRMIALNLGDVSTFPFIDAPAPKSVKDGFDTLIELGAIKEKTTKHKPAKKKEYNLTKIGLIMAKLPIDPKLSRILIEADTKGCLAEAVIITTALAISDPRQRPAEKTQAADQQHAMFKDPGSDFITILNIWNAVKAAEKKFNSRSKLKKFCQDHFLSFKRLREWTDIHGQIVRILKEHGVRGEKKIDFQTGTQGMKSKEFNLGGPLYIALHQSLLSGYIANIAHKKEKNIFSAAKGQQAMIFPGSGLFNTAGNWIVAAEFVKTSQLFARSVATIDPEWLEPIAKDLCTHTYCDPHWEKKRGQVIAKEQVSLFGLIIVDGRNIAYGKINPKESGEIFIRHALVQGEIHQQFEFMTHNRQLIDQLETLEHKTRRKDILASEDDMYLFYQSRLPKPFYNIRTFSKFIKDQKNQDFLKMTLEDLQQSFVDETELCLFPDALTMEQGKFKLEYEFNPGSQKDGVTLKVPAASAALVSKNSVDRLIPGLFENKIAALIKALPKKYRVKLVPVSEKATIIAKEMPEQDKPLYSQLSSFIQNRFDLVIPATLWSDKELPDHLKMRISIRDKKGKEIKAIRDKSVLNEFCSNLAPQKGNAFHAAQKKYELSPVKEWNFKDLEDVIIIDQNPDFMQKAYPGLQIETKTGTKNDTIVLSLRLFKSEQAAQTAHCKGINALFQLCFPDDFKALKKDINMSSHIKQMAPFFSGQTKFQQSLFNRITTTVFAKNIRTKKEFETHAQKQLKLLYHTGRQFIKDISTLGKEYQACFELIQKLSFQHQKKKKTFDILTALFKDLKNIVPENFLDLYKMERIEHLHRYVACIRIRAQKSVDNPLKEEKKALQTAGYTKHLNQLLSSLSQDSSPEKSQQVEEFFWLIEEYKISLFAQELKTKVKISAKKLDQFLIRLSTMI</sequence>
<evidence type="ECO:0000313" key="10">
    <source>
        <dbReference type="EMBL" id="SDT86168.1"/>
    </source>
</evidence>
<evidence type="ECO:0000256" key="1">
    <source>
        <dbReference type="ARBA" id="ARBA00012552"/>
    </source>
</evidence>
<comment type="catalytic activity">
    <reaction evidence="7">
        <text>ATP + H2O = ADP + phosphate + H(+)</text>
        <dbReference type="Rhea" id="RHEA:13065"/>
        <dbReference type="ChEBI" id="CHEBI:15377"/>
        <dbReference type="ChEBI" id="CHEBI:15378"/>
        <dbReference type="ChEBI" id="CHEBI:30616"/>
        <dbReference type="ChEBI" id="CHEBI:43474"/>
        <dbReference type="ChEBI" id="CHEBI:456216"/>
        <dbReference type="EC" id="3.6.4.13"/>
    </reaction>
</comment>
<dbReference type="NCBIfam" id="TIGR01967">
    <property type="entry name" value="DEAH_box_HrpA"/>
    <property type="match status" value="1"/>
</dbReference>
<dbReference type="InterPro" id="IPR024590">
    <property type="entry name" value="HrpA_C"/>
</dbReference>
<proteinExistence type="predicted"/>
<dbReference type="GO" id="GO:0016787">
    <property type="term" value="F:hydrolase activity"/>
    <property type="evidence" value="ECO:0007669"/>
    <property type="project" value="UniProtKB-KW"/>
</dbReference>
<dbReference type="Proteomes" id="UP000199608">
    <property type="component" value="Unassembled WGS sequence"/>
</dbReference>
<dbReference type="GO" id="GO:0005524">
    <property type="term" value="F:ATP binding"/>
    <property type="evidence" value="ECO:0007669"/>
    <property type="project" value="UniProtKB-KW"/>
</dbReference>
<dbReference type="InterPro" id="IPR027417">
    <property type="entry name" value="P-loop_NTPase"/>
</dbReference>
<evidence type="ECO:0000256" key="7">
    <source>
        <dbReference type="ARBA" id="ARBA00047984"/>
    </source>
</evidence>
<evidence type="ECO:0000259" key="9">
    <source>
        <dbReference type="PROSITE" id="PS51194"/>
    </source>
</evidence>
<dbReference type="SMART" id="SM00490">
    <property type="entry name" value="HELICc"/>
    <property type="match status" value="1"/>
</dbReference>
<evidence type="ECO:0000256" key="3">
    <source>
        <dbReference type="ARBA" id="ARBA00022741"/>
    </source>
</evidence>
<dbReference type="RefSeq" id="WP_092230378.1">
    <property type="nucleotide sequence ID" value="NZ_FNLL01000002.1"/>
</dbReference>